<dbReference type="Gene3D" id="3.30.450.30">
    <property type="entry name" value="Dynein light chain 2a, cytoplasmic"/>
    <property type="match status" value="1"/>
</dbReference>
<protein>
    <recommendedName>
        <fullName evidence="6">Late endosomal/lysosomal adaptor and MAPK and MTOR activator 5</fullName>
    </recommendedName>
</protein>
<dbReference type="AlphaFoldDB" id="A0A485L2R1"/>
<organism evidence="8 9">
    <name type="scientific">Aphanomyces stellatus</name>
    <dbReference type="NCBI Taxonomy" id="120398"/>
    <lineage>
        <taxon>Eukaryota</taxon>
        <taxon>Sar</taxon>
        <taxon>Stramenopiles</taxon>
        <taxon>Oomycota</taxon>
        <taxon>Saprolegniomycetes</taxon>
        <taxon>Saprolegniales</taxon>
        <taxon>Verrucalvaceae</taxon>
        <taxon>Aphanomyces</taxon>
    </lineage>
</organism>
<sequence length="99" mass="10307">MSLNNVLESITSEDGASGVVWNDAQGLLLASHGDFQSARSGFGALNTLVAHAKALGNDDDDVVPVIRLETTKRVVLVQQQTDGTVLAVSTAKLSSVDAE</sequence>
<keyword evidence="5" id="KW-0458">Lysosome</keyword>
<dbReference type="EMBL" id="VJMH01005587">
    <property type="protein sequence ID" value="KAF0694214.1"/>
    <property type="molecule type" value="Genomic_DNA"/>
</dbReference>
<evidence type="ECO:0000313" key="7">
    <source>
        <dbReference type="EMBL" id="KAF0694214.1"/>
    </source>
</evidence>
<dbReference type="OrthoDB" id="76862at2759"/>
<dbReference type="GO" id="GO:0005764">
    <property type="term" value="C:lysosome"/>
    <property type="evidence" value="ECO:0007669"/>
    <property type="project" value="UniProtKB-SubCell"/>
</dbReference>
<evidence type="ECO:0000256" key="3">
    <source>
        <dbReference type="ARBA" id="ARBA00007795"/>
    </source>
</evidence>
<comment type="similarity">
    <text evidence="3">Belongs to the LAMTOR5 family.</text>
</comment>
<dbReference type="Proteomes" id="UP000332933">
    <property type="component" value="Unassembled WGS sequence"/>
</dbReference>
<name>A0A485L2R1_9STRA</name>
<keyword evidence="4" id="KW-0963">Cytoplasm</keyword>
<comment type="subcellular location">
    <subcellularLocation>
        <location evidence="2">Cytoplasm</location>
    </subcellularLocation>
    <subcellularLocation>
        <location evidence="1">Lysosome</location>
    </subcellularLocation>
</comment>
<accession>A0A485L2R1</accession>
<keyword evidence="9" id="KW-1185">Reference proteome</keyword>
<evidence type="ECO:0000256" key="4">
    <source>
        <dbReference type="ARBA" id="ARBA00022490"/>
    </source>
</evidence>
<dbReference type="GO" id="GO:0071986">
    <property type="term" value="C:Ragulator complex"/>
    <property type="evidence" value="ECO:0007669"/>
    <property type="project" value="InterPro"/>
</dbReference>
<dbReference type="SUPFAM" id="SSF103196">
    <property type="entry name" value="Roadblock/LC7 domain"/>
    <property type="match status" value="1"/>
</dbReference>
<evidence type="ECO:0000256" key="6">
    <source>
        <dbReference type="ARBA" id="ARBA00032692"/>
    </source>
</evidence>
<evidence type="ECO:0000313" key="9">
    <source>
        <dbReference type="Proteomes" id="UP000332933"/>
    </source>
</evidence>
<dbReference type="Pfam" id="PF16672">
    <property type="entry name" value="LAMTOR5"/>
    <property type="match status" value="1"/>
</dbReference>
<dbReference type="GO" id="GO:0071230">
    <property type="term" value="P:cellular response to amino acid stimulus"/>
    <property type="evidence" value="ECO:0007669"/>
    <property type="project" value="TreeGrafter"/>
</dbReference>
<evidence type="ECO:0000256" key="1">
    <source>
        <dbReference type="ARBA" id="ARBA00004371"/>
    </source>
</evidence>
<dbReference type="GO" id="GO:0005085">
    <property type="term" value="F:guanyl-nucleotide exchange factor activity"/>
    <property type="evidence" value="ECO:0007669"/>
    <property type="project" value="TreeGrafter"/>
</dbReference>
<evidence type="ECO:0000313" key="8">
    <source>
        <dbReference type="EMBL" id="VFT91707.1"/>
    </source>
</evidence>
<dbReference type="GO" id="GO:1904263">
    <property type="term" value="P:positive regulation of TORC1 signaling"/>
    <property type="evidence" value="ECO:0007669"/>
    <property type="project" value="TreeGrafter"/>
</dbReference>
<dbReference type="PANTHER" id="PTHR13342">
    <property type="entry name" value="RAGULATOR COMPLEX PROTEIN LAMTOR5"/>
    <property type="match status" value="1"/>
</dbReference>
<reference evidence="8 9" key="1">
    <citation type="submission" date="2019-03" db="EMBL/GenBank/DDBJ databases">
        <authorList>
            <person name="Gaulin E."/>
            <person name="Dumas B."/>
        </authorList>
    </citation>
    <scope>NUCLEOTIDE SEQUENCE [LARGE SCALE GENOMIC DNA]</scope>
    <source>
        <strain evidence="8">CBS 568.67</strain>
    </source>
</reference>
<dbReference type="EMBL" id="CAADRA010005608">
    <property type="protein sequence ID" value="VFT91707.1"/>
    <property type="molecule type" value="Genomic_DNA"/>
</dbReference>
<evidence type="ECO:0000256" key="5">
    <source>
        <dbReference type="ARBA" id="ARBA00023228"/>
    </source>
</evidence>
<gene>
    <name evidence="8" type="primary">Aste57867_14891</name>
    <name evidence="7" type="ORF">As57867_014835</name>
    <name evidence="8" type="ORF">ASTE57867_14891</name>
</gene>
<proteinExistence type="inferred from homology"/>
<reference evidence="7" key="2">
    <citation type="submission" date="2019-06" db="EMBL/GenBank/DDBJ databases">
        <title>Genomics analysis of Aphanomyces spp. identifies a new class of oomycete effector associated with host adaptation.</title>
        <authorList>
            <person name="Gaulin E."/>
        </authorList>
    </citation>
    <scope>NUCLEOTIDE SEQUENCE</scope>
    <source>
        <strain evidence="7">CBS 578.67</strain>
    </source>
</reference>
<dbReference type="PANTHER" id="PTHR13342:SF2">
    <property type="entry name" value="RAGULATOR COMPLEX PROTEIN LAMTOR5"/>
    <property type="match status" value="1"/>
</dbReference>
<evidence type="ECO:0000256" key="2">
    <source>
        <dbReference type="ARBA" id="ARBA00004496"/>
    </source>
</evidence>
<dbReference type="InterPro" id="IPR024135">
    <property type="entry name" value="LAMTOR5"/>
</dbReference>